<evidence type="ECO:0000256" key="1">
    <source>
        <dbReference type="SAM" id="MobiDB-lite"/>
    </source>
</evidence>
<organism evidence="2 3">
    <name type="scientific">Nannochloropsis salina CCMP1776</name>
    <dbReference type="NCBI Taxonomy" id="1027361"/>
    <lineage>
        <taxon>Eukaryota</taxon>
        <taxon>Sar</taxon>
        <taxon>Stramenopiles</taxon>
        <taxon>Ochrophyta</taxon>
        <taxon>Eustigmatophyceae</taxon>
        <taxon>Eustigmatales</taxon>
        <taxon>Monodopsidaceae</taxon>
        <taxon>Microchloropsis</taxon>
        <taxon>Microchloropsis salina</taxon>
    </lineage>
</organism>
<dbReference type="AlphaFoldDB" id="A0A4D9DEY7"/>
<gene>
    <name evidence="2" type="ORF">NSK_000321</name>
</gene>
<protein>
    <submittedName>
        <fullName evidence="2">Uncharacterized protein</fullName>
    </submittedName>
</protein>
<name>A0A4D9DEY7_9STRA</name>
<accession>A0A4D9DEY7</accession>
<feature type="compositionally biased region" description="Basic and acidic residues" evidence="1">
    <location>
        <begin position="17"/>
        <end position="36"/>
    </location>
</feature>
<feature type="region of interest" description="Disordered" evidence="1">
    <location>
        <begin position="1"/>
        <end position="36"/>
    </location>
</feature>
<reference evidence="2 3" key="1">
    <citation type="submission" date="2019-01" db="EMBL/GenBank/DDBJ databases">
        <title>Nuclear Genome Assembly of the Microalgal Biofuel strain Nannochloropsis salina CCMP1776.</title>
        <authorList>
            <person name="Hovde B."/>
        </authorList>
    </citation>
    <scope>NUCLEOTIDE SEQUENCE [LARGE SCALE GENOMIC DNA]</scope>
    <source>
        <strain evidence="2 3">CCMP1776</strain>
    </source>
</reference>
<evidence type="ECO:0000313" key="3">
    <source>
        <dbReference type="Proteomes" id="UP000355283"/>
    </source>
</evidence>
<dbReference type="OrthoDB" id="10351440at2759"/>
<proteinExistence type="predicted"/>
<dbReference type="Proteomes" id="UP000355283">
    <property type="component" value="Unassembled WGS sequence"/>
</dbReference>
<comment type="caution">
    <text evidence="2">The sequence shown here is derived from an EMBL/GenBank/DDBJ whole genome shotgun (WGS) entry which is preliminary data.</text>
</comment>
<dbReference type="EMBL" id="SDOX01000001">
    <property type="protein sequence ID" value="TFJ88753.1"/>
    <property type="molecule type" value="Genomic_DNA"/>
</dbReference>
<keyword evidence="3" id="KW-1185">Reference proteome</keyword>
<evidence type="ECO:0000313" key="2">
    <source>
        <dbReference type="EMBL" id="TFJ88753.1"/>
    </source>
</evidence>
<sequence>MVGDDVGHALGTDMFEPESRSTEPDRMVEETLDSDEVRHLEEQEQKRRHALDTLRNKRQRSLLIALRVAAAKRAAVEAQAMVRTYWRSWQLLRCLYVEERNEAQAWNVREWRLKQWWYQFDTHFEALTAWVNGRSQPEPRGFSTYLDSTHSGGDSLACLYSRLARALGPCKYKCMWPSLDAQIEDVHRKLQWKESAELAALRSEILCRYWRDCGVARQRMWGRGLWAVLMSSGAIRDSTPPLLQYWTPQPREELRLRSLVPVSVKKQYASVDVVHAAEIRALGHVTATTTLKWGDPMHVRLFGVTVGAGGVMTLSPTPDLLRDWLDRSTREKLAKVVSASVKLLEERRLLEVEPVLTTSERKLRRRVRARTLRFLTEQDLNALEMAAVEAREILPMESERWKRLLLSCQALPSAVAQEYVRRRCGRRTGVCKGMGGGASTPWPQALEIRMELHGRPPPKQALACHVRLRASLLLLQYSSQKNKMIKSVATDIIGPDKGLSNQRDDVRKNSAIGSDTITFAPQSLVTKSQT</sequence>